<comment type="caution">
    <text evidence="14">The sequence shown here is derived from an EMBL/GenBank/DDBJ whole genome shotgun (WGS) entry which is preliminary data.</text>
</comment>
<dbReference type="Gene3D" id="6.10.340.10">
    <property type="match status" value="1"/>
</dbReference>
<evidence type="ECO:0000256" key="4">
    <source>
        <dbReference type="ARBA" id="ARBA00022553"/>
    </source>
</evidence>
<keyword evidence="7 14" id="KW-0418">Kinase</keyword>
<comment type="catalytic activity">
    <reaction evidence="1">
        <text>ATP + protein L-histidine = ADP + protein N-phospho-L-histidine.</text>
        <dbReference type="EC" id="2.7.13.3"/>
    </reaction>
</comment>
<evidence type="ECO:0000256" key="2">
    <source>
        <dbReference type="ARBA" id="ARBA00004236"/>
    </source>
</evidence>
<dbReference type="GO" id="GO:0000155">
    <property type="term" value="F:phosphorelay sensor kinase activity"/>
    <property type="evidence" value="ECO:0007669"/>
    <property type="project" value="InterPro"/>
</dbReference>
<name>A0A7Z0WPU5_9PSEU</name>
<keyword evidence="5" id="KW-0808">Transferase</keyword>
<evidence type="ECO:0000256" key="3">
    <source>
        <dbReference type="ARBA" id="ARBA00012438"/>
    </source>
</evidence>
<dbReference type="Pfam" id="PF02518">
    <property type="entry name" value="HATPase_c"/>
    <property type="match status" value="1"/>
</dbReference>
<dbReference type="InterPro" id="IPR003661">
    <property type="entry name" value="HisK_dim/P_dom"/>
</dbReference>
<feature type="domain" description="HAMP" evidence="13">
    <location>
        <begin position="178"/>
        <end position="231"/>
    </location>
</feature>
<sequence>MRRRLMLVLLVFAVAAVTAFAVPLLLATAANRTQRFAQSRTADVARFATLAGEDRAHLVSEVDAHVGLYGDGVVVVDARGRPLVEAGLRAGDERVAAAVDAALRNQPQPAPEELRPWSAGTALFSQPVGSGPSVSGAVVLRSAVEPAVADIRVQWTVIALGALAATGACVLLVLRLTRWLVRPVEQLGAGVHAVAEGRERTHVDVVAGPPELRGLAEEFNQMSDALAESASRQRRLVADASHQLRNPLAALRLRIDTLAAGDPTHDPMVAELERLEALLDGMLALASADSTATDLATASTGASCDAVAVLVERAEAWHEAAERAGVTLVCAGAPPDMPVRQAESELAQVVDVVLDNAIKYAGRGATVHWRATRDGDLAELTVDDDGPGVPTEELPLLTERFWRGRTNDAPGSGLGLAIADRLTTAHGGRFAVGPGERGGLAVRITLAAS</sequence>
<evidence type="ECO:0000256" key="9">
    <source>
        <dbReference type="ARBA" id="ARBA00023012"/>
    </source>
</evidence>
<dbReference type="AlphaFoldDB" id="A0A7Z0WPU5"/>
<dbReference type="PANTHER" id="PTHR45436">
    <property type="entry name" value="SENSOR HISTIDINE KINASE YKOH"/>
    <property type="match status" value="1"/>
</dbReference>
<evidence type="ECO:0000256" key="5">
    <source>
        <dbReference type="ARBA" id="ARBA00022679"/>
    </source>
</evidence>
<dbReference type="SMART" id="SM00388">
    <property type="entry name" value="HisKA"/>
    <property type="match status" value="1"/>
</dbReference>
<evidence type="ECO:0000256" key="8">
    <source>
        <dbReference type="ARBA" id="ARBA00022989"/>
    </source>
</evidence>
<proteinExistence type="predicted"/>
<evidence type="ECO:0000259" key="12">
    <source>
        <dbReference type="PROSITE" id="PS50109"/>
    </source>
</evidence>
<evidence type="ECO:0000256" key="10">
    <source>
        <dbReference type="ARBA" id="ARBA00023136"/>
    </source>
</evidence>
<dbReference type="SUPFAM" id="SSF47384">
    <property type="entry name" value="Homodimeric domain of signal transducing histidine kinase"/>
    <property type="match status" value="1"/>
</dbReference>
<organism evidence="14 15">
    <name type="scientific">Actinophytocola xinjiangensis</name>
    <dbReference type="NCBI Taxonomy" id="485602"/>
    <lineage>
        <taxon>Bacteria</taxon>
        <taxon>Bacillati</taxon>
        <taxon>Actinomycetota</taxon>
        <taxon>Actinomycetes</taxon>
        <taxon>Pseudonocardiales</taxon>
        <taxon>Pseudonocardiaceae</taxon>
    </lineage>
</organism>
<dbReference type="GO" id="GO:0005886">
    <property type="term" value="C:plasma membrane"/>
    <property type="evidence" value="ECO:0007669"/>
    <property type="project" value="UniProtKB-SubCell"/>
</dbReference>
<evidence type="ECO:0000313" key="14">
    <source>
        <dbReference type="EMBL" id="OLF12058.1"/>
    </source>
</evidence>
<keyword evidence="8" id="KW-1133">Transmembrane helix</keyword>
<evidence type="ECO:0000313" key="15">
    <source>
        <dbReference type="Proteomes" id="UP000185696"/>
    </source>
</evidence>
<dbReference type="InterPro" id="IPR003660">
    <property type="entry name" value="HAMP_dom"/>
</dbReference>
<dbReference type="SMART" id="SM00304">
    <property type="entry name" value="HAMP"/>
    <property type="match status" value="1"/>
</dbReference>
<dbReference type="Pfam" id="PF00672">
    <property type="entry name" value="HAMP"/>
    <property type="match status" value="1"/>
</dbReference>
<evidence type="ECO:0000256" key="7">
    <source>
        <dbReference type="ARBA" id="ARBA00022777"/>
    </source>
</evidence>
<reference evidence="14 15" key="1">
    <citation type="submission" date="2016-12" db="EMBL/GenBank/DDBJ databases">
        <title>The draft genome sequence of Actinophytocola xinjiangensis.</title>
        <authorList>
            <person name="Wang W."/>
            <person name="Yuan L."/>
        </authorList>
    </citation>
    <scope>NUCLEOTIDE SEQUENCE [LARGE SCALE GENOMIC DNA]</scope>
    <source>
        <strain evidence="14 15">CGMCC 4.4663</strain>
    </source>
</reference>
<gene>
    <name evidence="14" type="ORF">BLA60_08520</name>
</gene>
<dbReference type="PRINTS" id="PR00344">
    <property type="entry name" value="BCTRLSENSOR"/>
</dbReference>
<feature type="domain" description="Histidine kinase" evidence="12">
    <location>
        <begin position="239"/>
        <end position="449"/>
    </location>
</feature>
<protein>
    <recommendedName>
        <fullName evidence="3">histidine kinase</fullName>
        <ecNumber evidence="3">2.7.13.3</ecNumber>
    </recommendedName>
</protein>
<dbReference type="CDD" id="cd06225">
    <property type="entry name" value="HAMP"/>
    <property type="match status" value="1"/>
</dbReference>
<keyword evidence="4" id="KW-0597">Phosphoprotein</keyword>
<feature type="chain" id="PRO_5031576932" description="histidine kinase" evidence="11">
    <location>
        <begin position="22"/>
        <end position="449"/>
    </location>
</feature>
<dbReference type="InterPro" id="IPR003594">
    <property type="entry name" value="HATPase_dom"/>
</dbReference>
<dbReference type="OrthoDB" id="9786919at2"/>
<dbReference type="RefSeq" id="WP_075132247.1">
    <property type="nucleotide sequence ID" value="NZ_MSIF01000003.1"/>
</dbReference>
<keyword evidence="9" id="KW-0902">Two-component regulatory system</keyword>
<evidence type="ECO:0000259" key="13">
    <source>
        <dbReference type="PROSITE" id="PS50885"/>
    </source>
</evidence>
<comment type="subcellular location">
    <subcellularLocation>
        <location evidence="2">Cell membrane</location>
    </subcellularLocation>
</comment>
<keyword evidence="6" id="KW-0812">Transmembrane</keyword>
<dbReference type="Gene3D" id="3.30.565.10">
    <property type="entry name" value="Histidine kinase-like ATPase, C-terminal domain"/>
    <property type="match status" value="1"/>
</dbReference>
<keyword evidence="11" id="KW-0732">Signal</keyword>
<dbReference type="Gene3D" id="1.10.287.130">
    <property type="match status" value="1"/>
</dbReference>
<dbReference type="CDD" id="cd00082">
    <property type="entry name" value="HisKA"/>
    <property type="match status" value="1"/>
</dbReference>
<dbReference type="EC" id="2.7.13.3" evidence="3"/>
<evidence type="ECO:0000256" key="1">
    <source>
        <dbReference type="ARBA" id="ARBA00000085"/>
    </source>
</evidence>
<dbReference type="PROSITE" id="PS50109">
    <property type="entry name" value="HIS_KIN"/>
    <property type="match status" value="1"/>
</dbReference>
<dbReference type="SMART" id="SM00387">
    <property type="entry name" value="HATPase_c"/>
    <property type="match status" value="1"/>
</dbReference>
<evidence type="ECO:0000256" key="11">
    <source>
        <dbReference type="SAM" id="SignalP"/>
    </source>
</evidence>
<dbReference type="Proteomes" id="UP000185696">
    <property type="component" value="Unassembled WGS sequence"/>
</dbReference>
<dbReference type="PROSITE" id="PS50885">
    <property type="entry name" value="HAMP"/>
    <property type="match status" value="1"/>
</dbReference>
<dbReference type="InterPro" id="IPR004358">
    <property type="entry name" value="Sig_transdc_His_kin-like_C"/>
</dbReference>
<dbReference type="EMBL" id="MSIF01000003">
    <property type="protein sequence ID" value="OLF12058.1"/>
    <property type="molecule type" value="Genomic_DNA"/>
</dbReference>
<dbReference type="InterPro" id="IPR036890">
    <property type="entry name" value="HATPase_C_sf"/>
</dbReference>
<dbReference type="SUPFAM" id="SSF158472">
    <property type="entry name" value="HAMP domain-like"/>
    <property type="match status" value="1"/>
</dbReference>
<dbReference type="Pfam" id="PF00512">
    <property type="entry name" value="HisKA"/>
    <property type="match status" value="1"/>
</dbReference>
<evidence type="ECO:0000256" key="6">
    <source>
        <dbReference type="ARBA" id="ARBA00022692"/>
    </source>
</evidence>
<feature type="signal peptide" evidence="11">
    <location>
        <begin position="1"/>
        <end position="21"/>
    </location>
</feature>
<dbReference type="CDD" id="cd00075">
    <property type="entry name" value="HATPase"/>
    <property type="match status" value="1"/>
</dbReference>
<dbReference type="InterPro" id="IPR005467">
    <property type="entry name" value="His_kinase_dom"/>
</dbReference>
<keyword evidence="15" id="KW-1185">Reference proteome</keyword>
<dbReference type="InterPro" id="IPR050428">
    <property type="entry name" value="TCS_sensor_his_kinase"/>
</dbReference>
<keyword evidence="10" id="KW-0472">Membrane</keyword>
<accession>A0A7Z0WPU5</accession>
<dbReference type="SUPFAM" id="SSF55874">
    <property type="entry name" value="ATPase domain of HSP90 chaperone/DNA topoisomerase II/histidine kinase"/>
    <property type="match status" value="1"/>
</dbReference>
<dbReference type="InterPro" id="IPR036097">
    <property type="entry name" value="HisK_dim/P_sf"/>
</dbReference>
<dbReference type="PANTHER" id="PTHR45436:SF5">
    <property type="entry name" value="SENSOR HISTIDINE KINASE TRCS"/>
    <property type="match status" value="1"/>
</dbReference>